<dbReference type="EMBL" id="JASBNA010000001">
    <property type="protein sequence ID" value="KAK7695853.1"/>
    <property type="molecule type" value="Genomic_DNA"/>
</dbReference>
<sequence>MKLDTPEGPSAVPTSNGSSESQASSRAATVQDEDDDEMDQDFAPGGDADYFAEEDDEGRFFGGGLTSEQKDILNIFDKAGGEEARDELDELNLQGVRRLLLKVRACSEQEPGPEVQVS</sequence>
<keyword evidence="3" id="KW-1185">Reference proteome</keyword>
<evidence type="ECO:0000313" key="2">
    <source>
        <dbReference type="EMBL" id="KAK7695853.1"/>
    </source>
</evidence>
<evidence type="ECO:0000313" key="3">
    <source>
        <dbReference type="Proteomes" id="UP001385951"/>
    </source>
</evidence>
<proteinExistence type="predicted"/>
<gene>
    <name evidence="2" type="ORF">QCA50_000491</name>
</gene>
<feature type="compositionally biased region" description="Polar residues" evidence="1">
    <location>
        <begin position="12"/>
        <end position="28"/>
    </location>
</feature>
<evidence type="ECO:0000256" key="1">
    <source>
        <dbReference type="SAM" id="MobiDB-lite"/>
    </source>
</evidence>
<protein>
    <submittedName>
        <fullName evidence="2">Uncharacterized protein</fullName>
    </submittedName>
</protein>
<feature type="compositionally biased region" description="Acidic residues" evidence="1">
    <location>
        <begin position="31"/>
        <end position="40"/>
    </location>
</feature>
<reference evidence="2 3" key="1">
    <citation type="submission" date="2022-09" db="EMBL/GenBank/DDBJ databases">
        <authorList>
            <person name="Palmer J.M."/>
        </authorList>
    </citation>
    <scope>NUCLEOTIDE SEQUENCE [LARGE SCALE GENOMIC DNA]</scope>
    <source>
        <strain evidence="2 3">DSM 7382</strain>
    </source>
</reference>
<organism evidence="2 3">
    <name type="scientific">Cerrena zonata</name>
    <dbReference type="NCBI Taxonomy" id="2478898"/>
    <lineage>
        <taxon>Eukaryota</taxon>
        <taxon>Fungi</taxon>
        <taxon>Dikarya</taxon>
        <taxon>Basidiomycota</taxon>
        <taxon>Agaricomycotina</taxon>
        <taxon>Agaricomycetes</taxon>
        <taxon>Polyporales</taxon>
        <taxon>Cerrenaceae</taxon>
        <taxon>Cerrena</taxon>
    </lineage>
</organism>
<comment type="caution">
    <text evidence="2">The sequence shown here is derived from an EMBL/GenBank/DDBJ whole genome shotgun (WGS) entry which is preliminary data.</text>
</comment>
<dbReference type="AlphaFoldDB" id="A0AAW0GY08"/>
<accession>A0AAW0GY08</accession>
<dbReference type="Proteomes" id="UP001385951">
    <property type="component" value="Unassembled WGS sequence"/>
</dbReference>
<feature type="region of interest" description="Disordered" evidence="1">
    <location>
        <begin position="1"/>
        <end position="65"/>
    </location>
</feature>
<name>A0AAW0GY08_9APHY</name>